<dbReference type="AlphaFoldDB" id="A0A2U1CPQ5"/>
<feature type="domain" description="Glycosyltransferase subfamily 4-like N-terminal" evidence="2">
    <location>
        <begin position="33"/>
        <end position="186"/>
    </location>
</feature>
<feature type="domain" description="Glycosyl transferase family 1" evidence="1">
    <location>
        <begin position="209"/>
        <end position="354"/>
    </location>
</feature>
<name>A0A2U1CPQ5_9BURK</name>
<dbReference type="Proteomes" id="UP000246145">
    <property type="component" value="Unassembled WGS sequence"/>
</dbReference>
<dbReference type="GO" id="GO:0016757">
    <property type="term" value="F:glycosyltransferase activity"/>
    <property type="evidence" value="ECO:0007669"/>
    <property type="project" value="UniProtKB-ARBA"/>
</dbReference>
<dbReference type="SUPFAM" id="SSF53756">
    <property type="entry name" value="UDP-Glycosyltransferase/glycogen phosphorylase"/>
    <property type="match status" value="1"/>
</dbReference>
<dbReference type="Pfam" id="PF00534">
    <property type="entry name" value="Glycos_transf_1"/>
    <property type="match status" value="1"/>
</dbReference>
<protein>
    <submittedName>
        <fullName evidence="3">Glycosyltransferase involved in cell wall biosynthesis</fullName>
    </submittedName>
</protein>
<proteinExistence type="predicted"/>
<dbReference type="InterPro" id="IPR028098">
    <property type="entry name" value="Glyco_trans_4-like_N"/>
</dbReference>
<keyword evidence="3" id="KW-0808">Transferase</keyword>
<keyword evidence="4" id="KW-1185">Reference proteome</keyword>
<dbReference type="EMBL" id="QEKO01000001">
    <property type="protein sequence ID" value="PVY67866.1"/>
    <property type="molecule type" value="Genomic_DNA"/>
</dbReference>
<dbReference type="InterPro" id="IPR001296">
    <property type="entry name" value="Glyco_trans_1"/>
</dbReference>
<evidence type="ECO:0000259" key="2">
    <source>
        <dbReference type="Pfam" id="PF13439"/>
    </source>
</evidence>
<organism evidence="3 4">
    <name type="scientific">Pusillimonas noertemannii</name>
    <dbReference type="NCBI Taxonomy" id="305977"/>
    <lineage>
        <taxon>Bacteria</taxon>
        <taxon>Pseudomonadati</taxon>
        <taxon>Pseudomonadota</taxon>
        <taxon>Betaproteobacteria</taxon>
        <taxon>Burkholderiales</taxon>
        <taxon>Alcaligenaceae</taxon>
        <taxon>Pusillimonas</taxon>
    </lineage>
</organism>
<sequence length="392" mass="42785">MARSRNVRGGLRSWCVLMAKKILITDIHHGNGGGHVTYILNLLHGLKGRYDLTLAAPPTGRLYKHAQAIEGIRVLPGLYTSRPLALIVEVRRLRRFLKHERFDVVHVNGGADHRHVMFARLGLRHRPAIVWTKHNTNAVSSFGHRLRAALGTDISIAASEFVGQQLLASSYSRKPIHVIRNGISPAFFCSVDPKERYQARQALFGPVPDDAVVFGSTGGTDLDKGWMLLLQAASTLPVELRERIRVVVAGDPPSERVMAQVRGLGLEERQVVFPGLVADVRGILSACDVGFVLSYREASSYACCEAMAMGLPALVSNAGGLPENLREGIDGWVVPVGNVQALAQRLRAILDESPAALTAKGASARARVEALFSTRSFLERTEQVYRAACQNV</sequence>
<evidence type="ECO:0000313" key="4">
    <source>
        <dbReference type="Proteomes" id="UP000246145"/>
    </source>
</evidence>
<reference evidence="3 4" key="1">
    <citation type="submission" date="2018-04" db="EMBL/GenBank/DDBJ databases">
        <title>Genomic Encyclopedia of Type Strains, Phase IV (KMG-IV): sequencing the most valuable type-strain genomes for metagenomic binning, comparative biology and taxonomic classification.</title>
        <authorList>
            <person name="Goeker M."/>
        </authorList>
    </citation>
    <scope>NUCLEOTIDE SEQUENCE [LARGE SCALE GENOMIC DNA]</scope>
    <source>
        <strain evidence="3 4">DSM 10065</strain>
    </source>
</reference>
<dbReference type="PANTHER" id="PTHR12526">
    <property type="entry name" value="GLYCOSYLTRANSFERASE"/>
    <property type="match status" value="1"/>
</dbReference>
<evidence type="ECO:0000259" key="1">
    <source>
        <dbReference type="Pfam" id="PF00534"/>
    </source>
</evidence>
<evidence type="ECO:0000313" key="3">
    <source>
        <dbReference type="EMBL" id="PVY67866.1"/>
    </source>
</evidence>
<gene>
    <name evidence="3" type="ORF">C7440_0250</name>
</gene>
<comment type="caution">
    <text evidence="3">The sequence shown here is derived from an EMBL/GenBank/DDBJ whole genome shotgun (WGS) entry which is preliminary data.</text>
</comment>
<dbReference type="CDD" id="cd03801">
    <property type="entry name" value="GT4_PimA-like"/>
    <property type="match status" value="1"/>
</dbReference>
<dbReference type="Gene3D" id="3.40.50.2000">
    <property type="entry name" value="Glycogen Phosphorylase B"/>
    <property type="match status" value="2"/>
</dbReference>
<dbReference type="Pfam" id="PF13439">
    <property type="entry name" value="Glyco_transf_4"/>
    <property type="match status" value="1"/>
</dbReference>
<dbReference type="STRING" id="1231391.GCA_000308195_01384"/>
<accession>A0A2U1CPQ5</accession>